<accession>A0A5S4GTV5</accession>
<dbReference type="InterPro" id="IPR011059">
    <property type="entry name" value="Metal-dep_hydrolase_composite"/>
</dbReference>
<reference evidence="2 3" key="1">
    <citation type="submission" date="2019-05" db="EMBL/GenBank/DDBJ databases">
        <title>Draft genome sequence of Nonomuraea zeae DSM 100528.</title>
        <authorList>
            <person name="Saricaoglu S."/>
            <person name="Isik K."/>
        </authorList>
    </citation>
    <scope>NUCLEOTIDE SEQUENCE [LARGE SCALE GENOMIC DNA]</scope>
    <source>
        <strain evidence="2 3">DSM 100528</strain>
    </source>
</reference>
<name>A0A5S4GTV5_9ACTN</name>
<dbReference type="PANTHER" id="PTHR22642:SF2">
    <property type="entry name" value="PROTEIN LONG AFTER FAR-RED 3"/>
    <property type="match status" value="1"/>
</dbReference>
<dbReference type="OrthoDB" id="3173428at2"/>
<protein>
    <submittedName>
        <fullName evidence="2">Amidohydrolase</fullName>
    </submittedName>
</protein>
<dbReference type="InterPro" id="IPR013108">
    <property type="entry name" value="Amidohydro_3"/>
</dbReference>
<dbReference type="GO" id="GO:0016810">
    <property type="term" value="F:hydrolase activity, acting on carbon-nitrogen (but not peptide) bonds"/>
    <property type="evidence" value="ECO:0007669"/>
    <property type="project" value="InterPro"/>
</dbReference>
<dbReference type="PANTHER" id="PTHR22642">
    <property type="entry name" value="IMIDAZOLONEPROPIONASE"/>
    <property type="match status" value="1"/>
</dbReference>
<dbReference type="Gene3D" id="3.10.310.70">
    <property type="match status" value="1"/>
</dbReference>
<evidence type="ECO:0000313" key="2">
    <source>
        <dbReference type="EMBL" id="TMR35941.1"/>
    </source>
</evidence>
<keyword evidence="2" id="KW-0378">Hydrolase</keyword>
<dbReference type="Gene3D" id="3.20.20.140">
    <property type="entry name" value="Metal-dependent hydrolases"/>
    <property type="match status" value="1"/>
</dbReference>
<dbReference type="SUPFAM" id="SSF51556">
    <property type="entry name" value="Metallo-dependent hydrolases"/>
    <property type="match status" value="1"/>
</dbReference>
<dbReference type="CDD" id="cd01300">
    <property type="entry name" value="YtcJ_like"/>
    <property type="match status" value="1"/>
</dbReference>
<gene>
    <name evidence="2" type="ORF">ETD85_11990</name>
</gene>
<dbReference type="SUPFAM" id="SSF51338">
    <property type="entry name" value="Composite domain of metallo-dependent hydrolases"/>
    <property type="match status" value="1"/>
</dbReference>
<keyword evidence="3" id="KW-1185">Reference proteome</keyword>
<dbReference type="Pfam" id="PF07969">
    <property type="entry name" value="Amidohydro_3"/>
    <property type="match status" value="1"/>
</dbReference>
<evidence type="ECO:0000313" key="3">
    <source>
        <dbReference type="Proteomes" id="UP000306628"/>
    </source>
</evidence>
<evidence type="ECO:0000259" key="1">
    <source>
        <dbReference type="Pfam" id="PF07969"/>
    </source>
</evidence>
<dbReference type="EMBL" id="VCKX01000028">
    <property type="protein sequence ID" value="TMR35941.1"/>
    <property type="molecule type" value="Genomic_DNA"/>
</dbReference>
<organism evidence="2 3">
    <name type="scientific">Nonomuraea zeae</name>
    <dbReference type="NCBI Taxonomy" id="1642303"/>
    <lineage>
        <taxon>Bacteria</taxon>
        <taxon>Bacillati</taxon>
        <taxon>Actinomycetota</taxon>
        <taxon>Actinomycetes</taxon>
        <taxon>Streptosporangiales</taxon>
        <taxon>Streptosporangiaceae</taxon>
        <taxon>Nonomuraea</taxon>
    </lineage>
</organism>
<feature type="domain" description="Amidohydrolase 3" evidence="1">
    <location>
        <begin position="66"/>
        <end position="552"/>
    </location>
</feature>
<sequence length="557" mass="59636">MKPDISPDPRGEVSMTAEADTCVVNARVITMDRDGTIAGAFAIRDGRFIAVGADQEILAAAGERTRVLDAGGAAVVPGLIDAHSHLEMLAYAWEVAVDVRSTRVGSVRDIVAVLEEAAREVPENEWILGQGEHYQHLKLAEGIYPDRHDLDRVSTRHPVIYRASYHINVFNSLALELLGVDDDTPDAPGGRIERDEAGVATGRTYDMFAPLNGPQAPVDVLAAAMRKAERRYSAVGVTAVGDIQLHTHALAALIQNAGSGDLRLRAVAYPKLPTVLSRDDVRSGALKERFAGIDRERLALGGVKIFLDGGLTAGAAALHEDYPQRPGYRGELAYTDEEVCRLVALADDNGIQIAMHAIGDRALDQAIAAVEALPAHRRGVIRHRIEHAGNMFMTDKRIRRMSEARIVPVPQPAFLLTTAVGYVDHLGSERIGTVMPFRTLIDSGLPVPGNSDAIGITAQQHNPFPAMQAAVERRASGGELLDEQEAVTAEEALRMYTTWAAHSIGLEDAIGSIEPGKAADFVLLSADPTAVAVTAIGGIEPTATWVNGKEVYNAGDA</sequence>
<dbReference type="InterPro" id="IPR033932">
    <property type="entry name" value="YtcJ-like"/>
</dbReference>
<dbReference type="InterPro" id="IPR032466">
    <property type="entry name" value="Metal_Hydrolase"/>
</dbReference>
<dbReference type="Proteomes" id="UP000306628">
    <property type="component" value="Unassembled WGS sequence"/>
</dbReference>
<dbReference type="AlphaFoldDB" id="A0A5S4GTV5"/>
<comment type="caution">
    <text evidence="2">The sequence shown here is derived from an EMBL/GenBank/DDBJ whole genome shotgun (WGS) entry which is preliminary data.</text>
</comment>
<proteinExistence type="predicted"/>
<dbReference type="Gene3D" id="2.30.40.10">
    <property type="entry name" value="Urease, subunit C, domain 1"/>
    <property type="match status" value="1"/>
</dbReference>